<dbReference type="SUPFAM" id="SSF54060">
    <property type="entry name" value="His-Me finger endonucleases"/>
    <property type="match status" value="1"/>
</dbReference>
<protein>
    <recommendedName>
        <fullName evidence="1">HNH nuclease domain-containing protein</fullName>
    </recommendedName>
</protein>
<evidence type="ECO:0000313" key="2">
    <source>
        <dbReference type="EMBL" id="KKN69143.1"/>
    </source>
</evidence>
<dbReference type="InterPro" id="IPR044930">
    <property type="entry name" value="Homing_endonuclease_His-Me"/>
</dbReference>
<dbReference type="GO" id="GO:0004519">
    <property type="term" value="F:endonuclease activity"/>
    <property type="evidence" value="ECO:0007669"/>
    <property type="project" value="InterPro"/>
</dbReference>
<gene>
    <name evidence="2" type="ORF">LCGC14_0444320</name>
</gene>
<reference evidence="2" key="1">
    <citation type="journal article" date="2015" name="Nature">
        <title>Complex archaea that bridge the gap between prokaryotes and eukaryotes.</title>
        <authorList>
            <person name="Spang A."/>
            <person name="Saw J.H."/>
            <person name="Jorgensen S.L."/>
            <person name="Zaremba-Niedzwiedzka K."/>
            <person name="Martijn J."/>
            <person name="Lind A.E."/>
            <person name="van Eijk R."/>
            <person name="Schleper C."/>
            <person name="Guy L."/>
            <person name="Ettema T.J."/>
        </authorList>
    </citation>
    <scope>NUCLEOTIDE SEQUENCE</scope>
</reference>
<feature type="domain" description="HNH nuclease" evidence="1">
    <location>
        <begin position="63"/>
        <end position="104"/>
    </location>
</feature>
<dbReference type="Gene3D" id="3.90.75.10">
    <property type="entry name" value="Homing Intron 3 (I-ppo) Encoded Endonuclease, Chain A"/>
    <property type="match status" value="1"/>
</dbReference>
<proteinExistence type="predicted"/>
<accession>A0A0F9VTP6</accession>
<comment type="caution">
    <text evidence="2">The sequence shown here is derived from an EMBL/GenBank/DDBJ whole genome shotgun (WGS) entry which is preliminary data.</text>
</comment>
<evidence type="ECO:0000259" key="1">
    <source>
        <dbReference type="Pfam" id="PF13392"/>
    </source>
</evidence>
<name>A0A0F9VTP6_9ZZZZ</name>
<dbReference type="EMBL" id="LAZR01000432">
    <property type="protein sequence ID" value="KKN69143.1"/>
    <property type="molecule type" value="Genomic_DNA"/>
</dbReference>
<dbReference type="AlphaFoldDB" id="A0A0F9VTP6"/>
<dbReference type="InterPro" id="IPR003615">
    <property type="entry name" value="HNH_nuc"/>
</dbReference>
<organism evidence="2">
    <name type="scientific">marine sediment metagenome</name>
    <dbReference type="NCBI Taxonomy" id="412755"/>
    <lineage>
        <taxon>unclassified sequences</taxon>
        <taxon>metagenomes</taxon>
        <taxon>ecological metagenomes</taxon>
    </lineage>
</organism>
<dbReference type="Pfam" id="PF13392">
    <property type="entry name" value="HNH_3"/>
    <property type="match status" value="1"/>
</dbReference>
<sequence>MVGIVMTTEIDIETLRTHYSELFWSNVLRPDPGACWEWQSGCNAYGYGQFMIWKVKKAPEISHRMAWMLTYGPIPPGKCVLHRCDNRRCCNPSHLFLGTRPDNTADMVHKERHARGERAGNVKLAKKQVIEIEQLAIEDTNQREIAIWYSITQPRVSRIKHHRIWVHLWPCKGNRDRHQSLCL</sequence>
<dbReference type="InterPro" id="IPR044925">
    <property type="entry name" value="His-Me_finger_sf"/>
</dbReference>